<dbReference type="PANTHER" id="PTHR15343:SF0">
    <property type="entry name" value="T-CELL ANTIGEN CD7"/>
    <property type="match status" value="1"/>
</dbReference>
<organism evidence="3 4">
    <name type="scientific">Neolamprologus brichardi</name>
    <name type="common">Fairy cichlid</name>
    <name type="synonym">Lamprologus brichardi</name>
    <dbReference type="NCBI Taxonomy" id="32507"/>
    <lineage>
        <taxon>Eukaryota</taxon>
        <taxon>Metazoa</taxon>
        <taxon>Chordata</taxon>
        <taxon>Craniata</taxon>
        <taxon>Vertebrata</taxon>
        <taxon>Euteleostomi</taxon>
        <taxon>Actinopterygii</taxon>
        <taxon>Neopterygii</taxon>
        <taxon>Teleostei</taxon>
        <taxon>Neoteleostei</taxon>
        <taxon>Acanthomorphata</taxon>
        <taxon>Ovalentaria</taxon>
        <taxon>Cichlomorphae</taxon>
        <taxon>Cichliformes</taxon>
        <taxon>Cichlidae</taxon>
        <taxon>African cichlids</taxon>
        <taxon>Pseudocrenilabrinae</taxon>
        <taxon>Lamprologini</taxon>
        <taxon>Neolamprologus</taxon>
    </lineage>
</organism>
<dbReference type="Ensembl" id="ENSNBRT00000000492.1">
    <property type="protein sequence ID" value="ENSNBRP00000000455.1"/>
    <property type="gene ID" value="ENSNBRG00000000418.1"/>
</dbReference>
<reference evidence="3" key="1">
    <citation type="submission" date="2025-08" db="UniProtKB">
        <authorList>
            <consortium name="Ensembl"/>
        </authorList>
    </citation>
    <scope>IDENTIFICATION</scope>
</reference>
<dbReference type="SUPFAM" id="SSF48726">
    <property type="entry name" value="Immunoglobulin"/>
    <property type="match status" value="1"/>
</dbReference>
<dbReference type="Pfam" id="PF07686">
    <property type="entry name" value="V-set"/>
    <property type="match status" value="1"/>
</dbReference>
<evidence type="ECO:0000313" key="4">
    <source>
        <dbReference type="Proteomes" id="UP000261580"/>
    </source>
</evidence>
<dbReference type="PANTHER" id="PTHR15343">
    <property type="entry name" value="CD7"/>
    <property type="match status" value="1"/>
</dbReference>
<proteinExistence type="predicted"/>
<name>A0A3Q4FY85_NEOBR</name>
<evidence type="ECO:0000313" key="3">
    <source>
        <dbReference type="Ensembl" id="ENSNBRP00000000455.1"/>
    </source>
</evidence>
<feature type="domain" description="Ig-like" evidence="2">
    <location>
        <begin position="31"/>
        <end position="111"/>
    </location>
</feature>
<dbReference type="InterPro" id="IPR039090">
    <property type="entry name" value="CD7"/>
</dbReference>
<feature type="region of interest" description="Disordered" evidence="1">
    <location>
        <begin position="185"/>
        <end position="216"/>
    </location>
</feature>
<evidence type="ECO:0000259" key="2">
    <source>
        <dbReference type="PROSITE" id="PS50835"/>
    </source>
</evidence>
<dbReference type="SMART" id="SM00406">
    <property type="entry name" value="IGv"/>
    <property type="match status" value="1"/>
</dbReference>
<dbReference type="InterPro" id="IPR013106">
    <property type="entry name" value="Ig_V-set"/>
</dbReference>
<dbReference type="InterPro" id="IPR036179">
    <property type="entry name" value="Ig-like_dom_sf"/>
</dbReference>
<evidence type="ECO:0000256" key="1">
    <source>
        <dbReference type="SAM" id="MobiDB-lite"/>
    </source>
</evidence>
<dbReference type="PROSITE" id="PS50835">
    <property type="entry name" value="IG_LIKE"/>
    <property type="match status" value="1"/>
</dbReference>
<keyword evidence="4" id="KW-1185">Reference proteome</keyword>
<dbReference type="AlphaFoldDB" id="A0A3Q4FY85"/>
<sequence length="229" mass="26068">MIVLLLWEVPFSLKNHHCFSHSEIRFLKRHEGESVVLPCEIEQRDPAPLGVYLKRTWLNHKEVLFKYTKEDFTADNSADKSRISVSGDPSLHSLNITISELNASDTDRYYCEFVVENLSSADEKIPSKTEFFLLVGCNFKMIHFDFNTGNCECMLILSFFSSFHNDCQCKGSQSMKSHEADVYEEMGGATPPSQTQAPAHQREITEASQQSKLHLGNPYEFQEVLSSTS</sequence>
<accession>A0A3Q4FY85</accession>
<dbReference type="Proteomes" id="UP000261580">
    <property type="component" value="Unassembled WGS sequence"/>
</dbReference>
<dbReference type="Gene3D" id="2.60.40.10">
    <property type="entry name" value="Immunoglobulins"/>
    <property type="match status" value="1"/>
</dbReference>
<dbReference type="InterPro" id="IPR013783">
    <property type="entry name" value="Ig-like_fold"/>
</dbReference>
<dbReference type="GO" id="GO:0016020">
    <property type="term" value="C:membrane"/>
    <property type="evidence" value="ECO:0007669"/>
    <property type="project" value="InterPro"/>
</dbReference>
<protein>
    <submittedName>
        <fullName evidence="3">Uncharacterized LOC102786147</fullName>
    </submittedName>
</protein>
<dbReference type="GeneTree" id="ENSGT00530000069385"/>
<reference evidence="3" key="2">
    <citation type="submission" date="2025-09" db="UniProtKB">
        <authorList>
            <consortium name="Ensembl"/>
        </authorList>
    </citation>
    <scope>IDENTIFICATION</scope>
</reference>
<dbReference type="InterPro" id="IPR007110">
    <property type="entry name" value="Ig-like_dom"/>
</dbReference>
<dbReference type="GO" id="GO:0038023">
    <property type="term" value="F:signaling receptor activity"/>
    <property type="evidence" value="ECO:0007669"/>
    <property type="project" value="InterPro"/>
</dbReference>
<dbReference type="GO" id="GO:0002250">
    <property type="term" value="P:adaptive immune response"/>
    <property type="evidence" value="ECO:0007669"/>
    <property type="project" value="InterPro"/>
</dbReference>
<dbReference type="Bgee" id="ENSNBRG00000000418">
    <property type="expression patterns" value="Expressed in mesonephros and 6 other cell types or tissues"/>
</dbReference>